<proteinExistence type="predicted"/>
<feature type="modified residue" description="4-aspartylphosphate" evidence="6">
    <location>
        <position position="56"/>
    </location>
</feature>
<organism evidence="8 9">
    <name type="scientific">Shewanella septentrionalis</name>
    <dbReference type="NCBI Taxonomy" id="2952223"/>
    <lineage>
        <taxon>Bacteria</taxon>
        <taxon>Pseudomonadati</taxon>
        <taxon>Pseudomonadota</taxon>
        <taxon>Gammaproteobacteria</taxon>
        <taxon>Alteromonadales</taxon>
        <taxon>Shewanellaceae</taxon>
        <taxon>Shewanella</taxon>
    </lineage>
</organism>
<dbReference type="InterPro" id="IPR036457">
    <property type="entry name" value="PPM-type-like_dom_sf"/>
</dbReference>
<evidence type="ECO:0000259" key="7">
    <source>
        <dbReference type="PROSITE" id="PS50110"/>
    </source>
</evidence>
<keyword evidence="9" id="KW-1185">Reference proteome</keyword>
<feature type="domain" description="Response regulatory" evidence="7">
    <location>
        <begin position="7"/>
        <end position="121"/>
    </location>
</feature>
<evidence type="ECO:0000256" key="2">
    <source>
        <dbReference type="ARBA" id="ARBA00023012"/>
    </source>
</evidence>
<reference evidence="8" key="1">
    <citation type="journal article" date="2023" name="Int. J. Syst. Evol. Microbiol.">
        <title>&lt;i&gt;Shewanella septentrionalis&lt;/i&gt; sp. nov. and &lt;i&gt;Shewanella holmiensis&lt;/i&gt; sp. nov., isolated from Baltic Sea water and sediments.</title>
        <authorList>
            <person name="Martin-Rodriguez A.J."/>
            <person name="Thorell K."/>
            <person name="Joffre E."/>
            <person name="Jensie-Markopoulos S."/>
            <person name="Moore E.R.B."/>
            <person name="Sjoling A."/>
        </authorList>
    </citation>
    <scope>NUCLEOTIDE SEQUENCE</scope>
    <source>
        <strain evidence="8">SP1W3</strain>
    </source>
</reference>
<evidence type="ECO:0000256" key="6">
    <source>
        <dbReference type="PROSITE-ProRule" id="PRU00169"/>
    </source>
</evidence>
<dbReference type="PANTHER" id="PTHR48111:SF1">
    <property type="entry name" value="TWO-COMPONENT RESPONSE REGULATOR ORR33"/>
    <property type="match status" value="1"/>
</dbReference>
<protein>
    <submittedName>
        <fullName evidence="8">Response regulator</fullName>
    </submittedName>
</protein>
<dbReference type="Gene3D" id="3.60.40.10">
    <property type="entry name" value="PPM-type phosphatase domain"/>
    <property type="match status" value="1"/>
</dbReference>
<dbReference type="GO" id="GO:0000976">
    <property type="term" value="F:transcription cis-regulatory region binding"/>
    <property type="evidence" value="ECO:0007669"/>
    <property type="project" value="TreeGrafter"/>
</dbReference>
<dbReference type="Pfam" id="PF00072">
    <property type="entry name" value="Response_reg"/>
    <property type="match status" value="1"/>
</dbReference>
<dbReference type="GO" id="GO:0005829">
    <property type="term" value="C:cytosol"/>
    <property type="evidence" value="ECO:0007669"/>
    <property type="project" value="TreeGrafter"/>
</dbReference>
<dbReference type="RefSeq" id="WP_261271454.1">
    <property type="nucleotide sequence ID" value="NZ_JAMTCC010000001.1"/>
</dbReference>
<evidence type="ECO:0000256" key="1">
    <source>
        <dbReference type="ARBA" id="ARBA00022553"/>
    </source>
</evidence>
<name>A0A9X2WR74_9GAMM</name>
<keyword evidence="5" id="KW-0804">Transcription</keyword>
<keyword evidence="2" id="KW-0902">Two-component regulatory system</keyword>
<evidence type="ECO:0000256" key="3">
    <source>
        <dbReference type="ARBA" id="ARBA00023015"/>
    </source>
</evidence>
<dbReference type="PROSITE" id="PS50110">
    <property type="entry name" value="RESPONSE_REGULATORY"/>
    <property type="match status" value="1"/>
</dbReference>
<evidence type="ECO:0000256" key="5">
    <source>
        <dbReference type="ARBA" id="ARBA00023163"/>
    </source>
</evidence>
<dbReference type="EMBL" id="JAMTCC010000001">
    <property type="protein sequence ID" value="MCT7943853.1"/>
    <property type="molecule type" value="Genomic_DNA"/>
</dbReference>
<dbReference type="SMART" id="SM00448">
    <property type="entry name" value="REC"/>
    <property type="match status" value="1"/>
</dbReference>
<dbReference type="InterPro" id="IPR001789">
    <property type="entry name" value="Sig_transdc_resp-reg_receiver"/>
</dbReference>
<comment type="caution">
    <text evidence="8">The sequence shown here is derived from an EMBL/GenBank/DDBJ whole genome shotgun (WGS) entry which is preliminary data.</text>
</comment>
<evidence type="ECO:0000313" key="8">
    <source>
        <dbReference type="EMBL" id="MCT7943853.1"/>
    </source>
</evidence>
<dbReference type="GO" id="GO:0006355">
    <property type="term" value="P:regulation of DNA-templated transcription"/>
    <property type="evidence" value="ECO:0007669"/>
    <property type="project" value="TreeGrafter"/>
</dbReference>
<evidence type="ECO:0000313" key="9">
    <source>
        <dbReference type="Proteomes" id="UP001155604"/>
    </source>
</evidence>
<sequence length="367" mass="40484">MALNGVAVLLVEDDPVFRQIVASFLDSRGAQVTQACDGEEGLSFFKSQHFDVVLADLSMPKLGGLDMLKEMTRLAPLVPSVVISGNNVMADVVEALRIGASDYLVKPVSDLFIIEQAIKQSLHNSYIDDTQAADFEALSHQELSDNLALLEQSVAAAKQVQQQLFPASNISYPAAKVDYSLYKNSDISSYFIDSAMVGTDHLIMYMAHLYPEDNRAAFACVLLRSFVNQKLKDFRNGQSQSIIEPFNMMSYLNERLVKSGLDIKADMIYVSIELTKYRAAIAQAGKGLRCYLRNDEGLSPLALSESLPLGVLDWGKPSIQFRSILPQEQLCIATSEPEHKQALLDNKFKGLVYDATIPEGGFLQLSL</sequence>
<dbReference type="PANTHER" id="PTHR48111">
    <property type="entry name" value="REGULATOR OF RPOS"/>
    <property type="match status" value="1"/>
</dbReference>
<dbReference type="Gene3D" id="3.40.50.2300">
    <property type="match status" value="1"/>
</dbReference>
<dbReference type="SUPFAM" id="SSF52172">
    <property type="entry name" value="CheY-like"/>
    <property type="match status" value="1"/>
</dbReference>
<dbReference type="InterPro" id="IPR011006">
    <property type="entry name" value="CheY-like_superfamily"/>
</dbReference>
<dbReference type="GO" id="GO:0032993">
    <property type="term" value="C:protein-DNA complex"/>
    <property type="evidence" value="ECO:0007669"/>
    <property type="project" value="TreeGrafter"/>
</dbReference>
<dbReference type="GO" id="GO:0000156">
    <property type="term" value="F:phosphorelay response regulator activity"/>
    <property type="evidence" value="ECO:0007669"/>
    <property type="project" value="TreeGrafter"/>
</dbReference>
<gene>
    <name evidence="8" type="ORF">NE536_00485</name>
</gene>
<dbReference type="InterPro" id="IPR039420">
    <property type="entry name" value="WalR-like"/>
</dbReference>
<keyword evidence="3" id="KW-0805">Transcription regulation</keyword>
<accession>A0A9X2WR74</accession>
<dbReference type="Proteomes" id="UP001155604">
    <property type="component" value="Unassembled WGS sequence"/>
</dbReference>
<keyword evidence="1 6" id="KW-0597">Phosphoprotein</keyword>
<dbReference type="AlphaFoldDB" id="A0A9X2WR74"/>
<keyword evidence="4" id="KW-0238">DNA-binding</keyword>
<evidence type="ECO:0000256" key="4">
    <source>
        <dbReference type="ARBA" id="ARBA00023125"/>
    </source>
</evidence>